<dbReference type="Proteomes" id="UP000053097">
    <property type="component" value="Unassembled WGS sequence"/>
</dbReference>
<dbReference type="PANTHER" id="PTHR11879">
    <property type="entry name" value="ASPARTATE AMINOTRANSFERASE"/>
    <property type="match status" value="1"/>
</dbReference>
<dbReference type="STRING" id="2015173.A0A026VYP4"/>
<protein>
    <recommendedName>
        <fullName evidence="10">Aspartate aminotransferase</fullName>
        <ecNumber evidence="10">2.6.1.1</ecNumber>
    </recommendedName>
</protein>
<dbReference type="OrthoDB" id="6752799at2759"/>
<dbReference type="PRINTS" id="PR00799">
    <property type="entry name" value="TRANSAMINASE"/>
</dbReference>
<evidence type="ECO:0000313" key="13">
    <source>
        <dbReference type="Proteomes" id="UP000053097"/>
    </source>
</evidence>
<dbReference type="InterPro" id="IPR004839">
    <property type="entry name" value="Aminotransferase_I/II_large"/>
</dbReference>
<keyword evidence="6 10" id="KW-0808">Transferase</keyword>
<proteinExistence type="inferred from homology"/>
<accession>A0A026VYP4</accession>
<comment type="subcellular location">
    <subcellularLocation>
        <location evidence="2">Mitochondrion matrix</location>
    </subcellularLocation>
</comment>
<dbReference type="InterPro" id="IPR004838">
    <property type="entry name" value="NHTrfase_class1_PyrdxlP-BS"/>
</dbReference>
<keyword evidence="8" id="KW-0496">Mitochondrion</keyword>
<dbReference type="InterPro" id="IPR015424">
    <property type="entry name" value="PyrdxlP-dep_Trfase"/>
</dbReference>
<dbReference type="Gene3D" id="3.90.1150.10">
    <property type="entry name" value="Aspartate Aminotransferase, domain 1"/>
    <property type="match status" value="1"/>
</dbReference>
<evidence type="ECO:0000256" key="3">
    <source>
        <dbReference type="ARBA" id="ARBA00007441"/>
    </source>
</evidence>
<dbReference type="CDD" id="cd00609">
    <property type="entry name" value="AAT_like"/>
    <property type="match status" value="1"/>
</dbReference>
<gene>
    <name evidence="12" type="ORF">X777_14523</name>
</gene>
<keyword evidence="5 10" id="KW-0032">Aminotransferase</keyword>
<dbReference type="PROSITE" id="PS00105">
    <property type="entry name" value="AA_TRANSFER_CLASS_1"/>
    <property type="match status" value="1"/>
</dbReference>
<evidence type="ECO:0000256" key="1">
    <source>
        <dbReference type="ARBA" id="ARBA00001933"/>
    </source>
</evidence>
<feature type="domain" description="Aminotransferase class I/classII large" evidence="11">
    <location>
        <begin position="58"/>
        <end position="425"/>
    </location>
</feature>
<evidence type="ECO:0000256" key="7">
    <source>
        <dbReference type="ARBA" id="ARBA00022898"/>
    </source>
</evidence>
<dbReference type="FunFam" id="3.90.1150.10:FF:000160">
    <property type="entry name" value="Similar to aspartate aminotransferase"/>
    <property type="match status" value="1"/>
</dbReference>
<dbReference type="InterPro" id="IPR015421">
    <property type="entry name" value="PyrdxlP-dep_Trfase_major"/>
</dbReference>
<comment type="subunit">
    <text evidence="4 10">Homodimer.</text>
</comment>
<dbReference type="AlphaFoldDB" id="A0A026VYP4"/>
<comment type="cofactor">
    <cofactor evidence="1">
        <name>pyridoxal 5'-phosphate</name>
        <dbReference type="ChEBI" id="CHEBI:597326"/>
    </cofactor>
</comment>
<keyword evidence="13" id="KW-1185">Reference proteome</keyword>
<dbReference type="FunFam" id="3.40.640.10:FF:000026">
    <property type="entry name" value="Aspartate aminotransferase"/>
    <property type="match status" value="1"/>
</dbReference>
<dbReference type="GO" id="GO:0005759">
    <property type="term" value="C:mitochondrial matrix"/>
    <property type="evidence" value="ECO:0007669"/>
    <property type="project" value="UniProtKB-SubCell"/>
</dbReference>
<evidence type="ECO:0000256" key="10">
    <source>
        <dbReference type="RuleBase" id="RU000480"/>
    </source>
</evidence>
<name>A0A026VYP4_OOCBI</name>
<dbReference type="InterPro" id="IPR000796">
    <property type="entry name" value="Asp_trans"/>
</dbReference>
<organism evidence="12 13">
    <name type="scientific">Ooceraea biroi</name>
    <name type="common">Clonal raider ant</name>
    <name type="synonym">Cerapachys biroi</name>
    <dbReference type="NCBI Taxonomy" id="2015173"/>
    <lineage>
        <taxon>Eukaryota</taxon>
        <taxon>Metazoa</taxon>
        <taxon>Ecdysozoa</taxon>
        <taxon>Arthropoda</taxon>
        <taxon>Hexapoda</taxon>
        <taxon>Insecta</taxon>
        <taxon>Pterygota</taxon>
        <taxon>Neoptera</taxon>
        <taxon>Endopterygota</taxon>
        <taxon>Hymenoptera</taxon>
        <taxon>Apocrita</taxon>
        <taxon>Aculeata</taxon>
        <taxon>Formicoidea</taxon>
        <taxon>Formicidae</taxon>
        <taxon>Dorylinae</taxon>
        <taxon>Ooceraea</taxon>
    </lineage>
</organism>
<dbReference type="GO" id="GO:0004069">
    <property type="term" value="F:L-aspartate:2-oxoglutarate aminotransferase activity"/>
    <property type="evidence" value="ECO:0007669"/>
    <property type="project" value="UniProtKB-EC"/>
</dbReference>
<dbReference type="EC" id="2.6.1.1" evidence="10"/>
<reference evidence="12 13" key="1">
    <citation type="journal article" date="2014" name="Curr. Biol.">
        <title>The genome of the clonal raider ant Cerapachys biroi.</title>
        <authorList>
            <person name="Oxley P.R."/>
            <person name="Ji L."/>
            <person name="Fetter-Pruneda I."/>
            <person name="McKenzie S.K."/>
            <person name="Li C."/>
            <person name="Hu H."/>
            <person name="Zhang G."/>
            <person name="Kronauer D.J."/>
        </authorList>
    </citation>
    <scope>NUCLEOTIDE SEQUENCE [LARGE SCALE GENOMIC DNA]</scope>
</reference>
<dbReference type="PANTHER" id="PTHR11879:SF22">
    <property type="entry name" value="ASPARTATE AMINOTRANSFERASE, MITOCHONDRIAL"/>
    <property type="match status" value="1"/>
</dbReference>
<evidence type="ECO:0000256" key="4">
    <source>
        <dbReference type="ARBA" id="ARBA00011738"/>
    </source>
</evidence>
<comment type="similarity">
    <text evidence="3">Belongs to the class-I pyridoxal-phosphate-dependent aminotransferase family.</text>
</comment>
<comment type="catalytic activity">
    <reaction evidence="9 10">
        <text>L-aspartate + 2-oxoglutarate = oxaloacetate + L-glutamate</text>
        <dbReference type="Rhea" id="RHEA:21824"/>
        <dbReference type="ChEBI" id="CHEBI:16452"/>
        <dbReference type="ChEBI" id="CHEBI:16810"/>
        <dbReference type="ChEBI" id="CHEBI:29985"/>
        <dbReference type="ChEBI" id="CHEBI:29991"/>
        <dbReference type="EC" id="2.6.1.1"/>
    </reaction>
</comment>
<dbReference type="SUPFAM" id="SSF53383">
    <property type="entry name" value="PLP-dependent transferases"/>
    <property type="match status" value="1"/>
</dbReference>
<dbReference type="EMBL" id="KK107727">
    <property type="protein sequence ID" value="EZA47979.1"/>
    <property type="molecule type" value="Genomic_DNA"/>
</dbReference>
<dbReference type="InterPro" id="IPR015422">
    <property type="entry name" value="PyrdxlP-dep_Trfase_small"/>
</dbReference>
<dbReference type="NCBIfam" id="NF006719">
    <property type="entry name" value="PRK09257.1"/>
    <property type="match status" value="1"/>
</dbReference>
<evidence type="ECO:0000256" key="6">
    <source>
        <dbReference type="ARBA" id="ARBA00022679"/>
    </source>
</evidence>
<dbReference type="FunFam" id="3.90.1150.10:FF:000001">
    <property type="entry name" value="Aspartate aminotransferase"/>
    <property type="match status" value="1"/>
</dbReference>
<dbReference type="Gene3D" id="3.40.640.10">
    <property type="entry name" value="Type I PLP-dependent aspartate aminotransferase-like (Major domain)"/>
    <property type="match status" value="1"/>
</dbReference>
<evidence type="ECO:0000259" key="11">
    <source>
        <dbReference type="Pfam" id="PF00155"/>
    </source>
</evidence>
<dbReference type="GO" id="GO:0006533">
    <property type="term" value="P:L-aspartate catabolic process"/>
    <property type="evidence" value="ECO:0007669"/>
    <property type="project" value="TreeGrafter"/>
</dbReference>
<evidence type="ECO:0000256" key="5">
    <source>
        <dbReference type="ARBA" id="ARBA00022576"/>
    </source>
</evidence>
<dbReference type="Pfam" id="PF00155">
    <property type="entry name" value="Aminotran_1_2"/>
    <property type="match status" value="1"/>
</dbReference>
<keyword evidence="7" id="KW-0663">Pyridoxal phosphate</keyword>
<evidence type="ECO:0000313" key="12">
    <source>
        <dbReference type="EMBL" id="EZA47979.1"/>
    </source>
</evidence>
<evidence type="ECO:0000256" key="2">
    <source>
        <dbReference type="ARBA" id="ARBA00004305"/>
    </source>
</evidence>
<dbReference type="GO" id="GO:0030170">
    <property type="term" value="F:pyridoxal phosphate binding"/>
    <property type="evidence" value="ECO:0007669"/>
    <property type="project" value="InterPro"/>
</dbReference>
<sequence>MAHTTRLIATTGNLLKGTCNSLSMAMRSSSSWWSHVEMGPPDAILGVTEAFKKDQNPKKINLGAGAYRDDNGKPYVLPSVRKAEEKIRSKEMDKEYSAISGNGEFCQHSINLALGEGNEVVANGLNATVQGISGTGSLFLGAQFLSRHFLGNKEIYLPTPSWGNHGPLFRLAGLTVKSYRYYDPSTCGLDFKGVVEDISNIPERSIILLHACAHNPTGVDPKPEQWAELSILIKKKNLFPFFDMAYQGFASGDLTRDAYAVRLFIKEGHKIALSQSYAKNMGLYGERVGAFTLVTSSKDEAARTLSQLKILIRPMYSNPPIYGARIVNEILSTPELRQEWLRDVKGMADRIISVRTKLRDNLKKNGSSRNWSHITDQIGMFCYTGLKPNEVEKLTKDFSIYLTKDGRISMAGVTSKNVEYLAHAIHEVTK</sequence>
<evidence type="ECO:0000256" key="9">
    <source>
        <dbReference type="ARBA" id="ARBA00049185"/>
    </source>
</evidence>
<evidence type="ECO:0000256" key="8">
    <source>
        <dbReference type="ARBA" id="ARBA00023128"/>
    </source>
</evidence>
<comment type="miscellaneous">
    <text evidence="10">In eukaryotes there are cytoplasmic, mitochondrial and chloroplastic isozymes.</text>
</comment>
<dbReference type="OMA" id="VGACTIV"/>